<feature type="transmembrane region" description="Helical" evidence="8">
    <location>
        <begin position="250"/>
        <end position="271"/>
    </location>
</feature>
<dbReference type="PhylomeDB" id="A0A022QV32"/>
<comment type="similarity">
    <text evidence="2">Belongs to the GPAT/DAPAT family.</text>
</comment>
<evidence type="ECO:0000256" key="4">
    <source>
        <dbReference type="ARBA" id="ARBA00022692"/>
    </source>
</evidence>
<dbReference type="GO" id="GO:0010143">
    <property type="term" value="P:cutin biosynthetic process"/>
    <property type="evidence" value="ECO:0000318"/>
    <property type="project" value="GO_Central"/>
</dbReference>
<evidence type="ECO:0000256" key="1">
    <source>
        <dbReference type="ARBA" id="ARBA00004141"/>
    </source>
</evidence>
<accession>A0A022QV32</accession>
<evidence type="ECO:0000256" key="6">
    <source>
        <dbReference type="ARBA" id="ARBA00023136"/>
    </source>
</evidence>
<evidence type="ECO:0000256" key="2">
    <source>
        <dbReference type="ARBA" id="ARBA00007937"/>
    </source>
</evidence>
<reference evidence="10 11" key="1">
    <citation type="journal article" date="2013" name="Proc. Natl. Acad. Sci. U.S.A.">
        <title>Fine-scale variation in meiotic recombination in Mimulus inferred from population shotgun sequencing.</title>
        <authorList>
            <person name="Hellsten U."/>
            <person name="Wright K.M."/>
            <person name="Jenkins J."/>
            <person name="Shu S."/>
            <person name="Yuan Y."/>
            <person name="Wessler S.R."/>
            <person name="Schmutz J."/>
            <person name="Willis J.H."/>
            <person name="Rokhsar D.S."/>
        </authorList>
    </citation>
    <scope>NUCLEOTIDE SEQUENCE [LARGE SCALE GENOMIC DNA]</scope>
    <source>
        <strain evidence="11">cv. DUN x IM62</strain>
    </source>
</reference>
<organism evidence="10 11">
    <name type="scientific">Erythranthe guttata</name>
    <name type="common">Yellow monkey flower</name>
    <name type="synonym">Mimulus guttatus</name>
    <dbReference type="NCBI Taxonomy" id="4155"/>
    <lineage>
        <taxon>Eukaryota</taxon>
        <taxon>Viridiplantae</taxon>
        <taxon>Streptophyta</taxon>
        <taxon>Embryophyta</taxon>
        <taxon>Tracheophyta</taxon>
        <taxon>Spermatophyta</taxon>
        <taxon>Magnoliopsida</taxon>
        <taxon>eudicotyledons</taxon>
        <taxon>Gunneridae</taxon>
        <taxon>Pentapetalae</taxon>
        <taxon>asterids</taxon>
        <taxon>lamiids</taxon>
        <taxon>Lamiales</taxon>
        <taxon>Phrymaceae</taxon>
        <taxon>Erythranthe</taxon>
    </lineage>
</organism>
<evidence type="ECO:0000313" key="10">
    <source>
        <dbReference type="EMBL" id="EYU32547.1"/>
    </source>
</evidence>
<dbReference type="Gene3D" id="3.40.50.1000">
    <property type="entry name" value="HAD superfamily/HAD-like"/>
    <property type="match status" value="1"/>
</dbReference>
<comment type="subcellular location">
    <subcellularLocation>
        <location evidence="1">Membrane</location>
        <topology evidence="1">Multi-pass membrane protein</topology>
    </subcellularLocation>
</comment>
<dbReference type="InterPro" id="IPR002123">
    <property type="entry name" value="Plipid/glycerol_acylTrfase"/>
</dbReference>
<feature type="transmembrane region" description="Helical" evidence="8">
    <location>
        <begin position="47"/>
        <end position="75"/>
    </location>
</feature>
<dbReference type="EMBL" id="KI630827">
    <property type="protein sequence ID" value="EYU32547.1"/>
    <property type="molecule type" value="Genomic_DNA"/>
</dbReference>
<evidence type="ECO:0000256" key="3">
    <source>
        <dbReference type="ARBA" id="ARBA00022679"/>
    </source>
</evidence>
<dbReference type="GO" id="GO:0016791">
    <property type="term" value="F:phosphatase activity"/>
    <property type="evidence" value="ECO:0000318"/>
    <property type="project" value="GO_Central"/>
</dbReference>
<dbReference type="STRING" id="4155.A0A022QV32"/>
<keyword evidence="7" id="KW-0012">Acyltransferase</keyword>
<dbReference type="KEGG" id="egt:105963344"/>
<keyword evidence="5 8" id="KW-1133">Transmembrane helix</keyword>
<feature type="transmembrane region" description="Helical" evidence="8">
    <location>
        <begin position="283"/>
        <end position="305"/>
    </location>
</feature>
<feature type="domain" description="Phospholipid/glycerol acyltransferase" evidence="9">
    <location>
        <begin position="310"/>
        <end position="393"/>
    </location>
</feature>
<name>A0A022QV32_ERYGU</name>
<dbReference type="GO" id="GO:0016020">
    <property type="term" value="C:membrane"/>
    <property type="evidence" value="ECO:0000318"/>
    <property type="project" value="GO_Central"/>
</dbReference>
<sequence>MPVVKNTHDSLTRIPTIYQCNSDGRQNDTVAADLDGTLLVGRSSFPYFALIAFDVGGIFRLLLLLAAAPLAGLLYHFISESAGIRVLVFATFAGVKVSDIESAAAAVLPKHYSEDMHPDTWRVFRSCRRKCVVTANPRIMVEPFLKNYLGVDDVLGTEISSYMGVATGFVGGDTAVLVGENKAVALRGTFGNNMPDIGIGDRLTDLPFMKLCKEKYIVPARPGVRPVRKEALPKPVIFHDGRLVGKPTPLTALLIVLWFPIGVLLSLPRVFNCWLSDKSALSYYIMNLLACPITIKGTAAAAAGVRGREVVFVCSHKTALDAAVVSACLRRITTTAISYSAASKLVGRKFLDDGKSLVMFPEETTCRGPYLLRFSPLFAELSDQIAPVAIAVKTSMFHGTTARGYKWMDPFFFYMNPFPAYEVTFLNKLSPEETCYISSGQKSSHHQVIANNVQKMIAQSLKYEATDFTRRDKYRALVGSDGHV</sequence>
<proteinExistence type="inferred from homology"/>
<dbReference type="AlphaFoldDB" id="A0A022QV32"/>
<dbReference type="InterPro" id="IPR023214">
    <property type="entry name" value="HAD_sf"/>
</dbReference>
<dbReference type="PANTHER" id="PTHR15486:SF91">
    <property type="entry name" value="PHOSPHOLIPID_GLYCEROL ACYLTRANSFERASE DOMAIN-CONTAINING PROTEIN"/>
    <property type="match status" value="1"/>
</dbReference>
<keyword evidence="6 8" id="KW-0472">Membrane</keyword>
<evidence type="ECO:0000256" key="7">
    <source>
        <dbReference type="ARBA" id="ARBA00023315"/>
    </source>
</evidence>
<dbReference type="SUPFAM" id="SSF56784">
    <property type="entry name" value="HAD-like"/>
    <property type="match status" value="1"/>
</dbReference>
<dbReference type="Pfam" id="PF23270">
    <property type="entry name" value="HAD_RAM2_N"/>
    <property type="match status" value="1"/>
</dbReference>
<dbReference type="PANTHER" id="PTHR15486">
    <property type="entry name" value="ANCIENT UBIQUITOUS PROTEIN"/>
    <property type="match status" value="1"/>
</dbReference>
<dbReference type="Proteomes" id="UP000030748">
    <property type="component" value="Unassembled WGS sequence"/>
</dbReference>
<keyword evidence="4 8" id="KW-0812">Transmembrane</keyword>
<dbReference type="InterPro" id="IPR056462">
    <property type="entry name" value="HAD_RAM2/GPAT1-8"/>
</dbReference>
<dbReference type="GO" id="GO:0090447">
    <property type="term" value="F:glycerol-3-phosphate 2-O-acyltransferase activity"/>
    <property type="evidence" value="ECO:0000318"/>
    <property type="project" value="GO_Central"/>
</dbReference>
<dbReference type="SUPFAM" id="SSF69593">
    <property type="entry name" value="Glycerol-3-phosphate (1)-acyltransferase"/>
    <property type="match status" value="1"/>
</dbReference>
<evidence type="ECO:0000256" key="8">
    <source>
        <dbReference type="SAM" id="Phobius"/>
    </source>
</evidence>
<dbReference type="eggNOG" id="ENOG502QQTS">
    <property type="taxonomic scope" value="Eukaryota"/>
</dbReference>
<protein>
    <recommendedName>
        <fullName evidence="9">Phospholipid/glycerol acyltransferase domain-containing protein</fullName>
    </recommendedName>
</protein>
<dbReference type="InterPro" id="IPR036412">
    <property type="entry name" value="HAD-like_sf"/>
</dbReference>
<evidence type="ECO:0000259" key="9">
    <source>
        <dbReference type="SMART" id="SM00563"/>
    </source>
</evidence>
<dbReference type="OrthoDB" id="1854593at2759"/>
<evidence type="ECO:0000256" key="5">
    <source>
        <dbReference type="ARBA" id="ARBA00022989"/>
    </source>
</evidence>
<gene>
    <name evidence="10" type="ORF">MIMGU_mgv1a021805mg</name>
</gene>
<keyword evidence="3" id="KW-0808">Transferase</keyword>
<keyword evidence="11" id="KW-1185">Reference proteome</keyword>
<evidence type="ECO:0000313" key="11">
    <source>
        <dbReference type="Proteomes" id="UP000030748"/>
    </source>
</evidence>
<dbReference type="Gene3D" id="1.20.1440.100">
    <property type="entry name" value="SG protein - dephosphorylation function"/>
    <property type="match status" value="1"/>
</dbReference>
<dbReference type="SMART" id="SM00563">
    <property type="entry name" value="PlsC"/>
    <property type="match status" value="1"/>
</dbReference>